<evidence type="ECO:0000256" key="1">
    <source>
        <dbReference type="PROSITE-ProRule" id="PRU00723"/>
    </source>
</evidence>
<feature type="domain" description="C3H1-type" evidence="3">
    <location>
        <begin position="166"/>
        <end position="191"/>
    </location>
</feature>
<feature type="region of interest" description="Disordered" evidence="2">
    <location>
        <begin position="43"/>
        <end position="80"/>
    </location>
</feature>
<gene>
    <name evidence="4" type="ORF">L195_g016240</name>
</gene>
<dbReference type="AlphaFoldDB" id="A0A2K3MQI6"/>
<dbReference type="GO" id="GO:0008270">
    <property type="term" value="F:zinc ion binding"/>
    <property type="evidence" value="ECO:0007669"/>
    <property type="project" value="UniProtKB-KW"/>
</dbReference>
<protein>
    <recommendedName>
        <fullName evidence="3">C3H1-type domain-containing protein</fullName>
    </recommendedName>
</protein>
<reference evidence="4 5" key="2">
    <citation type="journal article" date="2017" name="Front. Plant Sci.">
        <title>Gene Classification and Mining of Molecular Markers Useful in Red Clover (Trifolium pratense) Breeding.</title>
        <authorList>
            <person name="Istvanek J."/>
            <person name="Dluhosova J."/>
            <person name="Dluhos P."/>
            <person name="Patkova L."/>
            <person name="Nedelnik J."/>
            <person name="Repkova J."/>
        </authorList>
    </citation>
    <scope>NUCLEOTIDE SEQUENCE [LARGE SCALE GENOMIC DNA]</scope>
    <source>
        <strain evidence="5">cv. Tatra</strain>
        <tissue evidence="4">Young leaves</tissue>
    </source>
</reference>
<evidence type="ECO:0000313" key="5">
    <source>
        <dbReference type="Proteomes" id="UP000236291"/>
    </source>
</evidence>
<evidence type="ECO:0000256" key="2">
    <source>
        <dbReference type="SAM" id="MobiDB-lite"/>
    </source>
</evidence>
<keyword evidence="1" id="KW-0479">Metal-binding</keyword>
<evidence type="ECO:0000313" key="4">
    <source>
        <dbReference type="EMBL" id="PNX93091.1"/>
    </source>
</evidence>
<keyword evidence="1" id="KW-0862">Zinc</keyword>
<sequence length="218" mass="24659">MPIIVYQPYHIPLESQNLNPMAQPYFPQPYHIPLAESQNLNPMAQPYLGSENIPGPSHAQTQAGPSQPQNEKPRGLPHVPAGRDYVIKPGHMFSKRYEDLFPEQYKDCANCRPNNNHFSFRANLVQPEDICVRCLVAVGHWSKDLYADYIDVKKQNSAFSAHSKITYKTELCKFHPNCNEGVDCVNAHGEADRRVNQLELNPHVLAAVMSVVEDDNPE</sequence>
<keyword evidence="1" id="KW-0863">Zinc-finger</keyword>
<dbReference type="EMBL" id="ASHM01011187">
    <property type="protein sequence ID" value="PNX93091.1"/>
    <property type="molecule type" value="Genomic_DNA"/>
</dbReference>
<name>A0A2K3MQI6_TRIPR</name>
<reference evidence="4 5" key="1">
    <citation type="journal article" date="2014" name="Am. J. Bot.">
        <title>Genome assembly and annotation for red clover (Trifolium pratense; Fabaceae).</title>
        <authorList>
            <person name="Istvanek J."/>
            <person name="Jaros M."/>
            <person name="Krenek A."/>
            <person name="Repkova J."/>
        </authorList>
    </citation>
    <scope>NUCLEOTIDE SEQUENCE [LARGE SCALE GENOMIC DNA]</scope>
    <source>
        <strain evidence="5">cv. Tatra</strain>
        <tissue evidence="4">Young leaves</tissue>
    </source>
</reference>
<feature type="zinc finger region" description="C3H1-type" evidence="1">
    <location>
        <begin position="166"/>
        <end position="191"/>
    </location>
</feature>
<proteinExistence type="predicted"/>
<evidence type="ECO:0000259" key="3">
    <source>
        <dbReference type="PROSITE" id="PS50103"/>
    </source>
</evidence>
<feature type="compositionally biased region" description="Polar residues" evidence="2">
    <location>
        <begin position="58"/>
        <end position="70"/>
    </location>
</feature>
<dbReference type="PROSITE" id="PS50103">
    <property type="entry name" value="ZF_C3H1"/>
    <property type="match status" value="1"/>
</dbReference>
<comment type="caution">
    <text evidence="4">The sequence shown here is derived from an EMBL/GenBank/DDBJ whole genome shotgun (WGS) entry which is preliminary data.</text>
</comment>
<accession>A0A2K3MQI6</accession>
<dbReference type="InterPro" id="IPR000571">
    <property type="entry name" value="Znf_CCCH"/>
</dbReference>
<organism evidence="4 5">
    <name type="scientific">Trifolium pratense</name>
    <name type="common">Red clover</name>
    <dbReference type="NCBI Taxonomy" id="57577"/>
    <lineage>
        <taxon>Eukaryota</taxon>
        <taxon>Viridiplantae</taxon>
        <taxon>Streptophyta</taxon>
        <taxon>Embryophyta</taxon>
        <taxon>Tracheophyta</taxon>
        <taxon>Spermatophyta</taxon>
        <taxon>Magnoliopsida</taxon>
        <taxon>eudicotyledons</taxon>
        <taxon>Gunneridae</taxon>
        <taxon>Pentapetalae</taxon>
        <taxon>rosids</taxon>
        <taxon>fabids</taxon>
        <taxon>Fabales</taxon>
        <taxon>Fabaceae</taxon>
        <taxon>Papilionoideae</taxon>
        <taxon>50 kb inversion clade</taxon>
        <taxon>NPAAA clade</taxon>
        <taxon>Hologalegina</taxon>
        <taxon>IRL clade</taxon>
        <taxon>Trifolieae</taxon>
        <taxon>Trifolium</taxon>
    </lineage>
</organism>
<dbReference type="Proteomes" id="UP000236291">
    <property type="component" value="Unassembled WGS sequence"/>
</dbReference>